<keyword evidence="3" id="KW-0378">Hydrolase</keyword>
<keyword evidence="5" id="KW-0326">Glycosidase</keyword>
<evidence type="ECO:0000313" key="7">
    <source>
        <dbReference type="EMBL" id="PYH87877.1"/>
    </source>
</evidence>
<dbReference type="VEuPathDB" id="FungiDB:BO71DRAFT_404295"/>
<evidence type="ECO:0000256" key="2">
    <source>
        <dbReference type="ARBA" id="ARBA00022723"/>
    </source>
</evidence>
<dbReference type="InterPro" id="IPR043472">
    <property type="entry name" value="Macro_dom-like"/>
</dbReference>
<dbReference type="CDD" id="cd02908">
    <property type="entry name" value="Macro_OAADPr_deacetylase"/>
    <property type="match status" value="1"/>
</dbReference>
<dbReference type="SUPFAM" id="SSF52467">
    <property type="entry name" value="DHS-like NAD/FAD-binding domain"/>
    <property type="match status" value="1"/>
</dbReference>
<dbReference type="OrthoDB" id="6077599at2759"/>
<evidence type="ECO:0000256" key="1">
    <source>
        <dbReference type="ARBA" id="ARBA00001947"/>
    </source>
</evidence>
<dbReference type="GO" id="GO:0016798">
    <property type="term" value="F:hydrolase activity, acting on glycosyl bonds"/>
    <property type="evidence" value="ECO:0007669"/>
    <property type="project" value="UniProtKB-KW"/>
</dbReference>
<evidence type="ECO:0000256" key="5">
    <source>
        <dbReference type="ARBA" id="ARBA00023295"/>
    </source>
</evidence>
<keyword evidence="4" id="KW-0862">Zinc</keyword>
<evidence type="ECO:0000256" key="4">
    <source>
        <dbReference type="ARBA" id="ARBA00022833"/>
    </source>
</evidence>
<accession>A0A319CZW7</accession>
<dbReference type="SUPFAM" id="SSF52949">
    <property type="entry name" value="Macro domain-like"/>
    <property type="match status" value="1"/>
</dbReference>
<feature type="domain" description="Macro" evidence="6">
    <location>
        <begin position="87"/>
        <end position="288"/>
    </location>
</feature>
<evidence type="ECO:0000259" key="6">
    <source>
        <dbReference type="PROSITE" id="PS51154"/>
    </source>
</evidence>
<dbReference type="Gene3D" id="3.40.50.1220">
    <property type="entry name" value="TPP-binding domain"/>
    <property type="match status" value="1"/>
</dbReference>
<reference evidence="7 8" key="1">
    <citation type="submission" date="2018-02" db="EMBL/GenBank/DDBJ databases">
        <title>The genomes of Aspergillus section Nigri reveals drivers in fungal speciation.</title>
        <authorList>
            <consortium name="DOE Joint Genome Institute"/>
            <person name="Vesth T.C."/>
            <person name="Nybo J."/>
            <person name="Theobald S."/>
            <person name="Brandl J."/>
            <person name="Frisvad J.C."/>
            <person name="Nielsen K.F."/>
            <person name="Lyhne E.K."/>
            <person name="Kogle M.E."/>
            <person name="Kuo A."/>
            <person name="Riley R."/>
            <person name="Clum A."/>
            <person name="Nolan M."/>
            <person name="Lipzen A."/>
            <person name="Salamov A."/>
            <person name="Henrissat B."/>
            <person name="Wiebenga A."/>
            <person name="De vries R.P."/>
            <person name="Grigoriev I.V."/>
            <person name="Mortensen U.H."/>
            <person name="Andersen M.R."/>
            <person name="Baker S.E."/>
        </authorList>
    </citation>
    <scope>NUCLEOTIDE SEQUENCE [LARGE SCALE GENOMIC DNA]</scope>
    <source>
        <strain evidence="7 8">CBS 707.79</strain>
    </source>
</reference>
<dbReference type="Pfam" id="PF01661">
    <property type="entry name" value="Macro"/>
    <property type="match status" value="1"/>
</dbReference>
<dbReference type="InterPro" id="IPR002589">
    <property type="entry name" value="Macro_dom"/>
</dbReference>
<comment type="cofactor">
    <cofactor evidence="1">
        <name>Zn(2+)</name>
        <dbReference type="ChEBI" id="CHEBI:29105"/>
    </cofactor>
</comment>
<dbReference type="Proteomes" id="UP000247810">
    <property type="component" value="Unassembled WGS sequence"/>
</dbReference>
<gene>
    <name evidence="7" type="ORF">BO71DRAFT_404295</name>
</gene>
<dbReference type="PROSITE" id="PS51154">
    <property type="entry name" value="MACRO"/>
    <property type="match status" value="1"/>
</dbReference>
<dbReference type="STRING" id="1448320.A0A319CZW7"/>
<organism evidence="7 8">
    <name type="scientific">Aspergillus ellipticus CBS 707.79</name>
    <dbReference type="NCBI Taxonomy" id="1448320"/>
    <lineage>
        <taxon>Eukaryota</taxon>
        <taxon>Fungi</taxon>
        <taxon>Dikarya</taxon>
        <taxon>Ascomycota</taxon>
        <taxon>Pezizomycotina</taxon>
        <taxon>Eurotiomycetes</taxon>
        <taxon>Eurotiomycetidae</taxon>
        <taxon>Eurotiales</taxon>
        <taxon>Aspergillaceae</taxon>
        <taxon>Aspergillus</taxon>
        <taxon>Aspergillus subgen. Circumdati</taxon>
    </lineage>
</organism>
<sequence length="594" mass="65569">MADLLDVLRALVGDSHCFPSRCACHPHKSASVGEQLESMDTWAQFQVLKQLLCVRHPRKPLEPALLDTVDDLLQWECAHRVLTDAASLPPAGQPIGITSLHLWQGDITTLSGLTAITNAANSRMLGCYQPAHRCIDNVIHARAGPRLREECYRLMRQGTRELPVGQACATSGYCLPASYIIHTVGPQLDAGQPMPTANQREQLRQCYEAILEVAESLPLSDMQGKTIALCGISTGLFAFPVEEAAPLAVAAVTAWLQRNPQTTITNVIFNTFLDADTAIYKTLLPEIDPVPSLVPQPRVTGDSLSLVISWLTAADTILVSCGAGISAAAGLDYTSTALFQQHFPAFAKLHLRRLYDTFGMTLSDWPSEGARWGFYLTHLEVVRRWPRSTLYDSLLGWLNARFAPEHVHVRTSNADGFFRAHGLPETQLSTPQGQYAFFQCLDNCRPDAVFPSVPYLDAALPYLDPLTQTLTREDRIPVCQFCGGTMSICVRAGDWFNEGHFREGEERWARFKERLLSDRRRNVVILELGVGLSTPGVLRWNNEDLVQQGEGRVRLVRVGLGDAVHVPVELETEQLATGVEGDLNDVVRAIVSEA</sequence>
<dbReference type="Gene3D" id="3.40.220.10">
    <property type="entry name" value="Leucine Aminopeptidase, subunit E, domain 1"/>
    <property type="match status" value="1"/>
</dbReference>
<keyword evidence="2" id="KW-0479">Metal-binding</keyword>
<dbReference type="PANTHER" id="PTHR11106:SF121">
    <property type="entry name" value="ADP-RIBOSE 1''-PHOSPHATE PHOSPHATASE"/>
    <property type="match status" value="1"/>
</dbReference>
<protein>
    <submittedName>
        <fullName evidence="7">Appr-1-p processing enzyme family protein</fullName>
    </submittedName>
</protein>
<name>A0A319CZW7_9EURO</name>
<proteinExistence type="predicted"/>
<dbReference type="InterPro" id="IPR029035">
    <property type="entry name" value="DHS-like_NAD/FAD-binding_dom"/>
</dbReference>
<dbReference type="PANTHER" id="PTHR11106">
    <property type="entry name" value="GANGLIOSIDE INDUCED DIFFERENTIATION ASSOCIATED PROTEIN 2-RELATED"/>
    <property type="match status" value="1"/>
</dbReference>
<dbReference type="AlphaFoldDB" id="A0A319CZW7"/>
<evidence type="ECO:0000313" key="8">
    <source>
        <dbReference type="Proteomes" id="UP000247810"/>
    </source>
</evidence>
<evidence type="ECO:0000256" key="3">
    <source>
        <dbReference type="ARBA" id="ARBA00022801"/>
    </source>
</evidence>
<keyword evidence="8" id="KW-1185">Reference proteome</keyword>
<dbReference type="GO" id="GO:0046872">
    <property type="term" value="F:metal ion binding"/>
    <property type="evidence" value="ECO:0007669"/>
    <property type="project" value="UniProtKB-KW"/>
</dbReference>
<dbReference type="SMART" id="SM00506">
    <property type="entry name" value="A1pp"/>
    <property type="match status" value="1"/>
</dbReference>
<dbReference type="EMBL" id="KZ826157">
    <property type="protein sequence ID" value="PYH87877.1"/>
    <property type="molecule type" value="Genomic_DNA"/>
</dbReference>